<evidence type="ECO:0000256" key="1">
    <source>
        <dbReference type="SAM" id="MobiDB-lite"/>
    </source>
</evidence>
<gene>
    <name evidence="2" type="ORF">POM88_004033</name>
</gene>
<feature type="region of interest" description="Disordered" evidence="1">
    <location>
        <begin position="1"/>
        <end position="44"/>
    </location>
</feature>
<feature type="compositionally biased region" description="Basic residues" evidence="1">
    <location>
        <begin position="20"/>
        <end position="40"/>
    </location>
</feature>
<reference evidence="2" key="2">
    <citation type="submission" date="2023-05" db="EMBL/GenBank/DDBJ databases">
        <authorList>
            <person name="Schelkunov M.I."/>
        </authorList>
    </citation>
    <scope>NUCLEOTIDE SEQUENCE</scope>
    <source>
        <strain evidence="2">Hsosn_3</strain>
        <tissue evidence="2">Leaf</tissue>
    </source>
</reference>
<keyword evidence="3" id="KW-1185">Reference proteome</keyword>
<comment type="caution">
    <text evidence="2">The sequence shown here is derived from an EMBL/GenBank/DDBJ whole genome shotgun (WGS) entry which is preliminary data.</text>
</comment>
<protein>
    <submittedName>
        <fullName evidence="2">Uncharacterized protein</fullName>
    </submittedName>
</protein>
<evidence type="ECO:0000313" key="3">
    <source>
        <dbReference type="Proteomes" id="UP001237642"/>
    </source>
</evidence>
<organism evidence="2 3">
    <name type="scientific">Heracleum sosnowskyi</name>
    <dbReference type="NCBI Taxonomy" id="360622"/>
    <lineage>
        <taxon>Eukaryota</taxon>
        <taxon>Viridiplantae</taxon>
        <taxon>Streptophyta</taxon>
        <taxon>Embryophyta</taxon>
        <taxon>Tracheophyta</taxon>
        <taxon>Spermatophyta</taxon>
        <taxon>Magnoliopsida</taxon>
        <taxon>eudicotyledons</taxon>
        <taxon>Gunneridae</taxon>
        <taxon>Pentapetalae</taxon>
        <taxon>asterids</taxon>
        <taxon>campanulids</taxon>
        <taxon>Apiales</taxon>
        <taxon>Apiaceae</taxon>
        <taxon>Apioideae</taxon>
        <taxon>apioid superclade</taxon>
        <taxon>Tordylieae</taxon>
        <taxon>Tordyliinae</taxon>
        <taxon>Heracleum</taxon>
    </lineage>
</organism>
<dbReference type="Proteomes" id="UP001237642">
    <property type="component" value="Unassembled WGS sequence"/>
</dbReference>
<evidence type="ECO:0000313" key="2">
    <source>
        <dbReference type="EMBL" id="KAK1404428.1"/>
    </source>
</evidence>
<proteinExistence type="predicted"/>
<accession>A0AAD8JJN7</accession>
<reference evidence="2" key="1">
    <citation type="submission" date="2023-02" db="EMBL/GenBank/DDBJ databases">
        <title>Genome of toxic invasive species Heracleum sosnowskyi carries increased number of genes despite the absence of recent whole-genome duplications.</title>
        <authorList>
            <person name="Schelkunov M."/>
            <person name="Shtratnikova V."/>
            <person name="Makarenko M."/>
            <person name="Klepikova A."/>
            <person name="Omelchenko D."/>
            <person name="Novikova G."/>
            <person name="Obukhova E."/>
            <person name="Bogdanov V."/>
            <person name="Penin A."/>
            <person name="Logacheva M."/>
        </authorList>
    </citation>
    <scope>NUCLEOTIDE SEQUENCE</scope>
    <source>
        <strain evidence="2">Hsosn_3</strain>
        <tissue evidence="2">Leaf</tissue>
    </source>
</reference>
<dbReference type="EMBL" id="JAUIZM010000001">
    <property type="protein sequence ID" value="KAK1404428.1"/>
    <property type="molecule type" value="Genomic_DNA"/>
</dbReference>
<dbReference type="AlphaFoldDB" id="A0AAD8JJN7"/>
<sequence>MVTQTTQEPVVTLGEDHVVPQRKKTTNAPKKQKIQVKRPVKNVEKQVAPAIPKKKLPFVKDNDPRGKDACLTCKDSEQLEEKLRGEVGYQACFIPTTGVPSFKPPRISPPADKGKRVDLFPQVPRKKAFAKRLAW</sequence>
<name>A0AAD8JJN7_9APIA</name>